<proteinExistence type="inferred from homology"/>
<evidence type="ECO:0000256" key="1">
    <source>
        <dbReference type="ARBA" id="ARBA00001539"/>
    </source>
</evidence>
<evidence type="ECO:0000256" key="5">
    <source>
        <dbReference type="ARBA" id="ARBA00016977"/>
    </source>
</evidence>
<comment type="catalytic activity">
    <reaction evidence="1 8">
        <text>dTDP-alpha-D-glucose = dTDP-4-dehydro-6-deoxy-alpha-D-glucose + H2O</text>
        <dbReference type="Rhea" id="RHEA:17221"/>
        <dbReference type="ChEBI" id="CHEBI:15377"/>
        <dbReference type="ChEBI" id="CHEBI:57477"/>
        <dbReference type="ChEBI" id="CHEBI:57649"/>
        <dbReference type="EC" id="4.2.1.46"/>
    </reaction>
</comment>
<accession>A0A0M0G2U6</accession>
<reference evidence="11" key="1">
    <citation type="submission" date="2015-07" db="EMBL/GenBank/DDBJ databases">
        <title>Fjat-14235 jcm11544.</title>
        <authorList>
            <person name="Liu B."/>
            <person name="Wang J."/>
            <person name="Zhu Y."/>
            <person name="Liu G."/>
            <person name="Chen Q."/>
            <person name="Chen Z."/>
            <person name="Lan J."/>
            <person name="Che J."/>
            <person name="Ge C."/>
            <person name="Shi H."/>
            <person name="Pan Z."/>
            <person name="Liu X."/>
        </authorList>
    </citation>
    <scope>NUCLEOTIDE SEQUENCE [LARGE SCALE GENOMIC DNA]</scope>
    <source>
        <strain evidence="11">JCM 11544</strain>
    </source>
</reference>
<dbReference type="InterPro" id="IPR005888">
    <property type="entry name" value="dTDP_Gluc_deHydtase"/>
</dbReference>
<feature type="domain" description="NAD(P)-binding" evidence="9">
    <location>
        <begin position="10"/>
        <end position="310"/>
    </location>
</feature>
<evidence type="ECO:0000313" key="11">
    <source>
        <dbReference type="Proteomes" id="UP000037405"/>
    </source>
</evidence>
<dbReference type="GO" id="GO:0009225">
    <property type="term" value="P:nucleotide-sugar metabolic process"/>
    <property type="evidence" value="ECO:0007669"/>
    <property type="project" value="InterPro"/>
</dbReference>
<dbReference type="Proteomes" id="UP000037405">
    <property type="component" value="Unassembled WGS sequence"/>
</dbReference>
<dbReference type="PANTHER" id="PTHR43000">
    <property type="entry name" value="DTDP-D-GLUCOSE 4,6-DEHYDRATASE-RELATED"/>
    <property type="match status" value="1"/>
</dbReference>
<dbReference type="OrthoDB" id="9811743at2"/>
<dbReference type="GO" id="GO:0008460">
    <property type="term" value="F:dTDP-glucose 4,6-dehydratase activity"/>
    <property type="evidence" value="ECO:0007669"/>
    <property type="project" value="UniProtKB-EC"/>
</dbReference>
<dbReference type="STRING" id="189381.GCA_900166615_02191"/>
<evidence type="ECO:0000313" key="10">
    <source>
        <dbReference type="EMBL" id="KON83796.1"/>
    </source>
</evidence>
<evidence type="ECO:0000256" key="2">
    <source>
        <dbReference type="ARBA" id="ARBA00001911"/>
    </source>
</evidence>
<comment type="caution">
    <text evidence="10">The sequence shown here is derived from an EMBL/GenBank/DDBJ whole genome shotgun (WGS) entry which is preliminary data.</text>
</comment>
<keyword evidence="7 8" id="KW-0456">Lyase</keyword>
<evidence type="ECO:0000256" key="3">
    <source>
        <dbReference type="ARBA" id="ARBA00008178"/>
    </source>
</evidence>
<evidence type="ECO:0000259" key="9">
    <source>
        <dbReference type="Pfam" id="PF16363"/>
    </source>
</evidence>
<dbReference type="Gene3D" id="3.40.50.720">
    <property type="entry name" value="NAD(P)-binding Rossmann-like Domain"/>
    <property type="match status" value="1"/>
</dbReference>
<dbReference type="Gene3D" id="3.90.25.10">
    <property type="entry name" value="UDP-galactose 4-epimerase, domain 1"/>
    <property type="match status" value="1"/>
</dbReference>
<organism evidence="10 11">
    <name type="scientific">Rossellomorea marisflavi</name>
    <dbReference type="NCBI Taxonomy" id="189381"/>
    <lineage>
        <taxon>Bacteria</taxon>
        <taxon>Bacillati</taxon>
        <taxon>Bacillota</taxon>
        <taxon>Bacilli</taxon>
        <taxon>Bacillales</taxon>
        <taxon>Bacillaceae</taxon>
        <taxon>Rossellomorea</taxon>
    </lineage>
</organism>
<dbReference type="InterPro" id="IPR036291">
    <property type="entry name" value="NAD(P)-bd_dom_sf"/>
</dbReference>
<dbReference type="EMBL" id="LGUE01000005">
    <property type="protein sequence ID" value="KON83796.1"/>
    <property type="molecule type" value="Genomic_DNA"/>
</dbReference>
<dbReference type="NCBIfam" id="TIGR01181">
    <property type="entry name" value="dTDP_gluc_dehyt"/>
    <property type="match status" value="1"/>
</dbReference>
<evidence type="ECO:0000256" key="8">
    <source>
        <dbReference type="RuleBase" id="RU004473"/>
    </source>
</evidence>
<gene>
    <name evidence="10" type="ORF">AF331_16675</name>
</gene>
<dbReference type="PATRIC" id="fig|189381.12.peg.4328"/>
<name>A0A0M0G2U6_9BACI</name>
<keyword evidence="10" id="KW-0946">Virion</keyword>
<evidence type="ECO:0000256" key="7">
    <source>
        <dbReference type="ARBA" id="ARBA00023239"/>
    </source>
</evidence>
<evidence type="ECO:0000256" key="4">
    <source>
        <dbReference type="ARBA" id="ARBA00011990"/>
    </source>
</evidence>
<dbReference type="CDD" id="cd05246">
    <property type="entry name" value="dTDP_GD_SDR_e"/>
    <property type="match status" value="1"/>
</dbReference>
<dbReference type="AlphaFoldDB" id="A0A0M0G2U6"/>
<dbReference type="Pfam" id="PF16363">
    <property type="entry name" value="GDP_Man_Dehyd"/>
    <property type="match status" value="1"/>
</dbReference>
<dbReference type="SUPFAM" id="SSF51735">
    <property type="entry name" value="NAD(P)-binding Rossmann-fold domains"/>
    <property type="match status" value="1"/>
</dbReference>
<comment type="cofactor">
    <cofactor evidence="2 8">
        <name>NAD(+)</name>
        <dbReference type="ChEBI" id="CHEBI:57540"/>
    </cofactor>
</comment>
<sequence length="331" mass="37436">MPTLNKHTILVTGGAGFIGHHFINHRLRETEDRIVNLDSLTYAGDLGALKELEGNPRYAFAKGDVNDLKLVDDLIRRHNINLIVHFAAESHVDRSIASASSFIQTNIAGTQMLLDAARKHGVRFIHISTDEVYGSLGETGVFTEASPLAPRSPYAASKASSDCLVLACYHTFGLPVNVTRCTNNYGPRQFPEKFIPKMIIEALRGNPLPLYGNGENVRDWIHVHDHCTAIDAVIEKGVAGEVYNIGSSNERKNLEVARFILEELELDDSRITYVDDRPGHDYRYALNSDKIRNELGWAPRYEFEAALKKTIRWYKEHRPWWEWVLKRSEGL</sequence>
<evidence type="ECO:0000256" key="6">
    <source>
        <dbReference type="ARBA" id="ARBA00023027"/>
    </source>
</evidence>
<keyword evidence="6" id="KW-0520">NAD</keyword>
<dbReference type="InterPro" id="IPR016040">
    <property type="entry name" value="NAD(P)-bd_dom"/>
</dbReference>
<keyword evidence="11" id="KW-1185">Reference proteome</keyword>
<keyword evidence="10" id="KW-0167">Capsid protein</keyword>
<protein>
    <recommendedName>
        <fullName evidence="5 8">dTDP-glucose 4,6-dehydratase</fullName>
        <ecNumber evidence="4 8">4.2.1.46</ecNumber>
    </recommendedName>
</protein>
<dbReference type="EC" id="4.2.1.46" evidence="4 8"/>
<comment type="similarity">
    <text evidence="3 8">Belongs to the NAD(P)-dependent epimerase/dehydratase family. dTDP-glucose dehydratase subfamily.</text>
</comment>